<dbReference type="SUPFAM" id="SSF52266">
    <property type="entry name" value="SGNH hydrolase"/>
    <property type="match status" value="1"/>
</dbReference>
<reference evidence="4 5" key="1">
    <citation type="submission" date="2018-05" db="EMBL/GenBank/DDBJ databases">
        <title>Genomic Encyclopedia of Type Strains, Phase IV (KMG-IV): sequencing the most valuable type-strain genomes for metagenomic binning, comparative biology and taxonomic classification.</title>
        <authorList>
            <person name="Goeker M."/>
        </authorList>
    </citation>
    <scope>NUCLEOTIDE SEQUENCE [LARGE SCALE GENOMIC DNA]</scope>
    <source>
        <strain evidence="4 5">DSM 28816</strain>
    </source>
</reference>
<keyword evidence="2" id="KW-0812">Transmembrane</keyword>
<dbReference type="GO" id="GO:0016787">
    <property type="term" value="F:hydrolase activity"/>
    <property type="evidence" value="ECO:0007669"/>
    <property type="project" value="UniProtKB-KW"/>
</dbReference>
<gene>
    <name evidence="4" type="ORF">C8E03_11046</name>
</gene>
<dbReference type="AlphaFoldDB" id="A0A318EIV6"/>
<accession>A0A318EIV6</accession>
<dbReference type="RefSeq" id="WP_110291587.1">
    <property type="nucleotide sequence ID" value="NZ_QICS01000010.1"/>
</dbReference>
<dbReference type="InterPro" id="IPR005181">
    <property type="entry name" value="SASA"/>
</dbReference>
<proteinExistence type="predicted"/>
<keyword evidence="2" id="KW-0472">Membrane</keyword>
<dbReference type="Proteomes" id="UP000247523">
    <property type="component" value="Unassembled WGS sequence"/>
</dbReference>
<evidence type="ECO:0000256" key="1">
    <source>
        <dbReference type="ARBA" id="ARBA00022801"/>
    </source>
</evidence>
<evidence type="ECO:0000256" key="2">
    <source>
        <dbReference type="SAM" id="Phobius"/>
    </source>
</evidence>
<dbReference type="PANTHER" id="PTHR31988">
    <property type="entry name" value="ESTERASE, PUTATIVE (DUF303)-RELATED"/>
    <property type="match status" value="1"/>
</dbReference>
<comment type="caution">
    <text evidence="4">The sequence shown here is derived from an EMBL/GenBank/DDBJ whole genome shotgun (WGS) entry which is preliminary data.</text>
</comment>
<dbReference type="InterPro" id="IPR036514">
    <property type="entry name" value="SGNH_hydro_sf"/>
</dbReference>
<evidence type="ECO:0000313" key="5">
    <source>
        <dbReference type="Proteomes" id="UP000247523"/>
    </source>
</evidence>
<sequence>MKKKNRIIILLTILLLVVTGALVFVLFENRNKNKEVTLSEGTEVDLVMFMGQSNMSGTGDSDMAPTVIDGAGYEFRAISDPTKLYPIEEPFGEYENKEGAVDDKDLKTGSLVSSFVNSYYSGSGVPVIAVSASAGGSTLHSWRKDGTLLPDAVNRYNTAKSWLTENGYVIRHSYMVWLQGESDGNKQTSQEEYISSIKDIVSVMQENGVEKCFIIRIGIRTEEPGMYDTIIEAQTELCKNNEDFILISTKAVELDTLGLMRDEVHYTQGGLNLIGEEAGANMAYYVKTGMSPELYDYQNEDVYSDSKEAEVVE</sequence>
<dbReference type="EMBL" id="QICS01000010">
    <property type="protein sequence ID" value="PXV87285.1"/>
    <property type="molecule type" value="Genomic_DNA"/>
</dbReference>
<keyword evidence="1" id="KW-0378">Hydrolase</keyword>
<dbReference type="PANTHER" id="PTHR31988:SF19">
    <property type="entry name" value="9-O-ACETYL-N-ACETYLNEURAMINIC ACID DEACETYLASE-RELATED"/>
    <property type="match status" value="1"/>
</dbReference>
<feature type="transmembrane region" description="Helical" evidence="2">
    <location>
        <begin position="7"/>
        <end position="27"/>
    </location>
</feature>
<evidence type="ECO:0000259" key="3">
    <source>
        <dbReference type="Pfam" id="PF03629"/>
    </source>
</evidence>
<name>A0A318EIV6_9FIRM</name>
<evidence type="ECO:0000313" key="4">
    <source>
        <dbReference type="EMBL" id="PXV87285.1"/>
    </source>
</evidence>
<feature type="domain" description="Sialate O-acetylesterase" evidence="3">
    <location>
        <begin position="45"/>
        <end position="278"/>
    </location>
</feature>
<dbReference type="Gene3D" id="3.40.50.1110">
    <property type="entry name" value="SGNH hydrolase"/>
    <property type="match status" value="1"/>
</dbReference>
<protein>
    <recommendedName>
        <fullName evidence="3">Sialate O-acetylesterase domain-containing protein</fullName>
    </recommendedName>
</protein>
<keyword evidence="2" id="KW-1133">Transmembrane helix</keyword>
<dbReference type="Pfam" id="PF03629">
    <property type="entry name" value="SASA"/>
    <property type="match status" value="1"/>
</dbReference>
<organism evidence="4 5">
    <name type="scientific">Lachnotalea glycerini</name>
    <dbReference type="NCBI Taxonomy" id="1763509"/>
    <lineage>
        <taxon>Bacteria</taxon>
        <taxon>Bacillati</taxon>
        <taxon>Bacillota</taxon>
        <taxon>Clostridia</taxon>
        <taxon>Lachnospirales</taxon>
        <taxon>Lachnospiraceae</taxon>
        <taxon>Lachnotalea</taxon>
    </lineage>
</organism>
<dbReference type="InterPro" id="IPR052940">
    <property type="entry name" value="Carb_Esterase_6"/>
</dbReference>